<evidence type="ECO:0000259" key="1">
    <source>
        <dbReference type="Pfam" id="PF01170"/>
    </source>
</evidence>
<dbReference type="GO" id="GO:0043527">
    <property type="term" value="C:tRNA methyltransferase complex"/>
    <property type="evidence" value="ECO:0007669"/>
    <property type="project" value="UniProtKB-ARBA"/>
</dbReference>
<reference evidence="2" key="1">
    <citation type="submission" date="2013-08" db="EMBL/GenBank/DDBJ databases">
        <title>Gene expansion shapes genome architecture in the human pathogen Lichtheimia corymbifera: an evolutionary genomics analysis in the ancient terrestrial Mucorales (Mucoromycotina).</title>
        <authorList>
            <person name="Schwartze V.U."/>
            <person name="Winter S."/>
            <person name="Shelest E."/>
            <person name="Marcet-Houben M."/>
            <person name="Horn F."/>
            <person name="Wehner S."/>
            <person name="Hoffmann K."/>
            <person name="Riege K."/>
            <person name="Sammeth M."/>
            <person name="Nowrousian M."/>
            <person name="Valiante V."/>
            <person name="Linde J."/>
            <person name="Jacobsen I.D."/>
            <person name="Marz M."/>
            <person name="Brakhage A.A."/>
            <person name="Gabaldon T."/>
            <person name="Bocker S."/>
            <person name="Voigt K."/>
        </authorList>
    </citation>
    <scope>NUCLEOTIDE SEQUENCE [LARGE SCALE GENOMIC DNA]</scope>
    <source>
        <strain evidence="2">FSU 9682</strain>
    </source>
</reference>
<keyword evidence="3" id="KW-1185">Reference proteome</keyword>
<dbReference type="SUPFAM" id="SSF53335">
    <property type="entry name" value="S-adenosyl-L-methionine-dependent methyltransferases"/>
    <property type="match status" value="1"/>
</dbReference>
<dbReference type="PANTHER" id="PTHR14911:SF13">
    <property type="entry name" value="TRNA (GUANINE(6)-N2)-METHYLTRANSFERASE THUMP3"/>
    <property type="match status" value="1"/>
</dbReference>
<dbReference type="VEuPathDB" id="FungiDB:LCOR_01929.1"/>
<dbReference type="Gene3D" id="3.40.50.150">
    <property type="entry name" value="Vaccinia Virus protein VP39"/>
    <property type="match status" value="1"/>
</dbReference>
<feature type="domain" description="Ribosomal RNA large subunit methyltransferase K/L-like methyltransferase" evidence="1">
    <location>
        <begin position="212"/>
        <end position="361"/>
    </location>
</feature>
<comment type="caution">
    <text evidence="2">The sequence shown here is derived from an EMBL/GenBank/DDBJ whole genome shotgun (WGS) entry which is preliminary data.</text>
</comment>
<gene>
    <name evidence="2" type="ORF">LCOR_01929.1</name>
</gene>
<evidence type="ECO:0000313" key="3">
    <source>
        <dbReference type="Proteomes" id="UP000027586"/>
    </source>
</evidence>
<name>A0A068RKG1_9FUNG</name>
<dbReference type="GO" id="GO:0016423">
    <property type="term" value="F:tRNA (guanine) methyltransferase activity"/>
    <property type="evidence" value="ECO:0007669"/>
    <property type="project" value="TreeGrafter"/>
</dbReference>
<dbReference type="InterPro" id="IPR029063">
    <property type="entry name" value="SAM-dependent_MTases_sf"/>
</dbReference>
<dbReference type="OrthoDB" id="47730at2759"/>
<accession>A0A068RKG1</accession>
<dbReference type="STRING" id="1263082.A0A068RKG1"/>
<dbReference type="EMBL" id="CBTN010000005">
    <property type="protein sequence ID" value="CDH50210.1"/>
    <property type="molecule type" value="Genomic_DNA"/>
</dbReference>
<dbReference type="CDD" id="cd02440">
    <property type="entry name" value="AdoMet_MTases"/>
    <property type="match status" value="1"/>
</dbReference>
<dbReference type="AlphaFoldDB" id="A0A068RKG1"/>
<evidence type="ECO:0000313" key="2">
    <source>
        <dbReference type="EMBL" id="CDH50210.1"/>
    </source>
</evidence>
<dbReference type="Pfam" id="PF01170">
    <property type="entry name" value="UPF0020"/>
    <property type="match status" value="1"/>
</dbReference>
<dbReference type="InterPro" id="IPR000241">
    <property type="entry name" value="RlmKL-like_Mtase"/>
</dbReference>
<dbReference type="PANTHER" id="PTHR14911">
    <property type="entry name" value="THUMP DOMAIN-CONTAINING"/>
    <property type="match status" value="1"/>
</dbReference>
<dbReference type="Proteomes" id="UP000027586">
    <property type="component" value="Unassembled WGS sequence"/>
</dbReference>
<protein>
    <submittedName>
        <fullName evidence="2">Thump domain containing 3 isoform</fullName>
    </submittedName>
</protein>
<sequence>MSQAHRSVHVLFHVPEGLEFVAKEEISRRLQLPAEETRYVEEPGAGRVQVMMDHSDLADIISILQDTPLSSVYDITLVATKVNIPLHVFNNADQTNEFISNITETTTWDPIVNGVRNAATTNNTSSSSSSSTDVPTFRATFRKGQLKHASKTQVLAGQVGFSFGKRYPDWKVNLEHYDHEVLATWTRQEKDGPITLLLGISLPVPDTRYRHRIHFGRTSLNPAIAYCLVQLADPQPGQVVFDMCCGTGTIPIEGAAAYPDAMWFGSEVKVKTLSEKAQGNVKHAGLTNVDLFLADGRQLCMRDSSVDIVISDWPWGLREGSFSTIQKLYPKFMRQIGRVLRSHGKAYIVTQGHKLFNRVLAYPWCKETWSVDKVISIGIGGYPVSLYMLSKKN</sequence>
<organism evidence="2 3">
    <name type="scientific">Lichtheimia corymbifera JMRC:FSU:9682</name>
    <dbReference type="NCBI Taxonomy" id="1263082"/>
    <lineage>
        <taxon>Eukaryota</taxon>
        <taxon>Fungi</taxon>
        <taxon>Fungi incertae sedis</taxon>
        <taxon>Mucoromycota</taxon>
        <taxon>Mucoromycotina</taxon>
        <taxon>Mucoromycetes</taxon>
        <taxon>Mucorales</taxon>
        <taxon>Lichtheimiaceae</taxon>
        <taxon>Lichtheimia</taxon>
    </lineage>
</organism>
<proteinExistence type="predicted"/>
<dbReference type="GO" id="GO:0030488">
    <property type="term" value="P:tRNA methylation"/>
    <property type="evidence" value="ECO:0007669"/>
    <property type="project" value="TreeGrafter"/>
</dbReference>